<dbReference type="RefSeq" id="WP_114744442.1">
    <property type="nucleotide sequence ID" value="NZ_QQAY01000002.1"/>
</dbReference>
<sequence>MSYGEHGYCCDDSWDTYHEYDKCGCHEHHEDKKKKCEGCVCDLLKNLHKGTKVDIFLKGSKEIKGLVFVCLNEKNCCASFVEKCAGSILILDCQAIEGIRIQRNCSC</sequence>
<evidence type="ECO:0000313" key="2">
    <source>
        <dbReference type="Proteomes" id="UP000255326"/>
    </source>
</evidence>
<evidence type="ECO:0008006" key="3">
    <source>
        <dbReference type="Google" id="ProtNLM"/>
    </source>
</evidence>
<protein>
    <recommendedName>
        <fullName evidence="3">Spore coat protein Z</fullName>
    </recommendedName>
</protein>
<reference evidence="1 2" key="1">
    <citation type="submission" date="2018-07" db="EMBL/GenBank/DDBJ databases">
        <title>Genomic Encyclopedia of Type Strains, Phase IV (KMG-IV): sequencing the most valuable type-strain genomes for metagenomic binning, comparative biology and taxonomic classification.</title>
        <authorList>
            <person name="Goeker M."/>
        </authorList>
    </citation>
    <scope>NUCLEOTIDE SEQUENCE [LARGE SCALE GENOMIC DNA]</scope>
    <source>
        <strain evidence="1 2">DSM 25281</strain>
    </source>
</reference>
<gene>
    <name evidence="1" type="ORF">DFR59_102230</name>
</gene>
<comment type="caution">
    <text evidence="1">The sequence shown here is derived from an EMBL/GenBank/DDBJ whole genome shotgun (WGS) entry which is preliminary data.</text>
</comment>
<proteinExistence type="predicted"/>
<name>A0A370GQ09_9BACI</name>
<dbReference type="EMBL" id="QQAY01000002">
    <property type="protein sequence ID" value="RDI45601.1"/>
    <property type="molecule type" value="Genomic_DNA"/>
</dbReference>
<dbReference type="OrthoDB" id="2735914at2"/>
<organism evidence="1 2">
    <name type="scientific">Falsibacillus pallidus</name>
    <dbReference type="NCBI Taxonomy" id="493781"/>
    <lineage>
        <taxon>Bacteria</taxon>
        <taxon>Bacillati</taxon>
        <taxon>Bacillota</taxon>
        <taxon>Bacilli</taxon>
        <taxon>Bacillales</taxon>
        <taxon>Bacillaceae</taxon>
        <taxon>Falsibacillus</taxon>
    </lineage>
</organism>
<keyword evidence="2" id="KW-1185">Reference proteome</keyword>
<dbReference type="AlphaFoldDB" id="A0A370GQ09"/>
<accession>A0A370GQ09</accession>
<dbReference type="Proteomes" id="UP000255326">
    <property type="component" value="Unassembled WGS sequence"/>
</dbReference>
<evidence type="ECO:0000313" key="1">
    <source>
        <dbReference type="EMBL" id="RDI45601.1"/>
    </source>
</evidence>